<gene>
    <name evidence="2" type="ORF">AVDCRST_MAG67-1545</name>
</gene>
<name>A0A6J4SKK4_9ACTN</name>
<organism evidence="2">
    <name type="scientific">uncultured Solirubrobacteraceae bacterium</name>
    <dbReference type="NCBI Taxonomy" id="1162706"/>
    <lineage>
        <taxon>Bacteria</taxon>
        <taxon>Bacillati</taxon>
        <taxon>Actinomycetota</taxon>
        <taxon>Thermoleophilia</taxon>
        <taxon>Solirubrobacterales</taxon>
        <taxon>Solirubrobacteraceae</taxon>
        <taxon>environmental samples</taxon>
    </lineage>
</organism>
<sequence length="119" mass="13248">MNNAAGAEANRDLFDAIEYAATEARLALDELVDAYIAGAPDLQLGEAWEDVADYLQRVAAAHPVQHGQRVRADRARPARLAPAPGAAHRRARPRDRRTPRRRRSGRAHRTCAPRGRRRP</sequence>
<evidence type="ECO:0000256" key="1">
    <source>
        <dbReference type="SAM" id="MobiDB-lite"/>
    </source>
</evidence>
<reference evidence="2" key="1">
    <citation type="submission" date="2020-02" db="EMBL/GenBank/DDBJ databases">
        <authorList>
            <person name="Meier V. D."/>
        </authorList>
    </citation>
    <scope>NUCLEOTIDE SEQUENCE</scope>
    <source>
        <strain evidence="2">AVDCRST_MAG67</strain>
    </source>
</reference>
<accession>A0A6J4SKK4</accession>
<feature type="region of interest" description="Disordered" evidence="1">
    <location>
        <begin position="62"/>
        <end position="119"/>
    </location>
</feature>
<feature type="compositionally biased region" description="Basic residues" evidence="1">
    <location>
        <begin position="87"/>
        <end position="119"/>
    </location>
</feature>
<protein>
    <submittedName>
        <fullName evidence="2">Uncharacterized protein</fullName>
    </submittedName>
</protein>
<proteinExistence type="predicted"/>
<dbReference type="AlphaFoldDB" id="A0A6J4SKK4"/>
<dbReference type="EMBL" id="CADCVQ010000071">
    <property type="protein sequence ID" value="CAA9495774.1"/>
    <property type="molecule type" value="Genomic_DNA"/>
</dbReference>
<evidence type="ECO:0000313" key="2">
    <source>
        <dbReference type="EMBL" id="CAA9495774.1"/>
    </source>
</evidence>